<dbReference type="OrthoDB" id="3728558at2759"/>
<feature type="domain" description="DUF6546" evidence="1">
    <location>
        <begin position="209"/>
        <end position="428"/>
    </location>
</feature>
<proteinExistence type="predicted"/>
<dbReference type="Proteomes" id="UP000019374">
    <property type="component" value="Unassembled WGS sequence"/>
</dbReference>
<dbReference type="EMBL" id="KE653084">
    <property type="protein sequence ID" value="EQK99887.1"/>
    <property type="molecule type" value="Genomic_DNA"/>
</dbReference>
<evidence type="ECO:0000313" key="3">
    <source>
        <dbReference type="Proteomes" id="UP000019374"/>
    </source>
</evidence>
<name>T5ADH1_OPHSC</name>
<protein>
    <recommendedName>
        <fullName evidence="1">DUF6546 domain-containing protein</fullName>
    </recommendedName>
</protein>
<evidence type="ECO:0000259" key="1">
    <source>
        <dbReference type="Pfam" id="PF20183"/>
    </source>
</evidence>
<sequence length="441" mass="50239">MLYKHLTIKSGWLHRLKEVPVRRRRSVKHIWLQMDLLQYTPRENHNFQAVRSSADNMGVRGFLRRLFATLADWEDHDRASCPKSLTLEVSACSVSDRNCHGELDFDSNSWAAQQEVDFSSEDDASRPTTPRSLERIAELFTYSDFSLPPMDTFCRVHMVRGLVLRRQTRRTLHPEILAEVVRALPNLESVCYEPWYCDQDYCHALSTALPESLRELMLFRDFNEAYDTVITDDTGNDNDFEGQPELLQELRTMSTPGIFMRASPDIGAALAKRSLSLVRLSASYIAEASDFFAARDPAWVWDSLLSLSLTSYLMVPETAEDALHCLLIDAGLSALQMPRLKTMAVWYGTKGNACAFTYEANDHHTAIKWQGTRDLVFGAKVIDVWRQVALRNTRWELTVERRDVMSETSIKSHAVAIQRLGLAGRVVHPVSLRQIAKEAGK</sequence>
<accession>T5ADH1</accession>
<dbReference type="HOGENOM" id="CLU_023464_1_0_1"/>
<dbReference type="InterPro" id="IPR046676">
    <property type="entry name" value="DUF6546"/>
</dbReference>
<gene>
    <name evidence="2" type="ORF">OCS_04396</name>
</gene>
<dbReference type="eggNOG" id="ENOG502SM97">
    <property type="taxonomic scope" value="Eukaryota"/>
</dbReference>
<evidence type="ECO:0000313" key="2">
    <source>
        <dbReference type="EMBL" id="EQK99887.1"/>
    </source>
</evidence>
<dbReference type="Pfam" id="PF20183">
    <property type="entry name" value="DUF6546"/>
    <property type="match status" value="1"/>
</dbReference>
<organism evidence="2 3">
    <name type="scientific">Ophiocordyceps sinensis (strain Co18 / CGMCC 3.14243)</name>
    <name type="common">Yarsagumba caterpillar fungus</name>
    <name type="synonym">Hirsutella sinensis</name>
    <dbReference type="NCBI Taxonomy" id="911162"/>
    <lineage>
        <taxon>Eukaryota</taxon>
        <taxon>Fungi</taxon>
        <taxon>Dikarya</taxon>
        <taxon>Ascomycota</taxon>
        <taxon>Pezizomycotina</taxon>
        <taxon>Sordariomycetes</taxon>
        <taxon>Hypocreomycetidae</taxon>
        <taxon>Hypocreales</taxon>
        <taxon>Ophiocordycipitaceae</taxon>
        <taxon>Ophiocordyceps</taxon>
    </lineage>
</organism>
<reference evidence="2 3" key="1">
    <citation type="journal article" date="2013" name="Chin. Sci. Bull.">
        <title>Genome survey uncovers the secrets of sex and lifestyle in caterpillar fungus.</title>
        <authorList>
            <person name="Hu X."/>
            <person name="Zhang Y."/>
            <person name="Xiao G."/>
            <person name="Zheng P."/>
            <person name="Xia Y."/>
            <person name="Zhang X."/>
            <person name="St Leger R.J."/>
            <person name="Liu X."/>
            <person name="Wang C."/>
        </authorList>
    </citation>
    <scope>NUCLEOTIDE SEQUENCE [LARGE SCALE GENOMIC DNA]</scope>
    <source>
        <strain evidence="3">Co18 / CGMCC 3.14243</strain>
        <tissue evidence="2">Fruit-body</tissue>
    </source>
</reference>
<dbReference type="AlphaFoldDB" id="T5ADH1"/>